<organism evidence="1 2">
    <name type="scientific">Phanerochaete sordida</name>
    <dbReference type="NCBI Taxonomy" id="48140"/>
    <lineage>
        <taxon>Eukaryota</taxon>
        <taxon>Fungi</taxon>
        <taxon>Dikarya</taxon>
        <taxon>Basidiomycota</taxon>
        <taxon>Agaricomycotina</taxon>
        <taxon>Agaricomycetes</taxon>
        <taxon>Polyporales</taxon>
        <taxon>Phanerochaetaceae</taxon>
        <taxon>Phanerochaete</taxon>
    </lineage>
</organism>
<protein>
    <submittedName>
        <fullName evidence="1">Uncharacterized protein</fullName>
    </submittedName>
</protein>
<reference evidence="1 2" key="1">
    <citation type="submission" date="2021-08" db="EMBL/GenBank/DDBJ databases">
        <title>Draft Genome Sequence of Phanerochaete sordida strain YK-624.</title>
        <authorList>
            <person name="Mori T."/>
            <person name="Dohra H."/>
            <person name="Suzuki T."/>
            <person name="Kawagishi H."/>
            <person name="Hirai H."/>
        </authorList>
    </citation>
    <scope>NUCLEOTIDE SEQUENCE [LARGE SCALE GENOMIC DNA]</scope>
    <source>
        <strain evidence="1 2">YK-624</strain>
    </source>
</reference>
<dbReference type="OrthoDB" id="2786719at2759"/>
<name>A0A9P3LNU7_9APHY</name>
<sequence>MPDGKWCCAFWKYNMPEHIRTCHKGYSADGVEPGASLLDQLLIDMEIKVLEEQLMKIPKDRIPQVQLIAPLATGGTSARAKALKRSAAENLAMAMKKTKQRRVEA</sequence>
<evidence type="ECO:0000313" key="1">
    <source>
        <dbReference type="EMBL" id="GJF00660.1"/>
    </source>
</evidence>
<accession>A0A9P3LNU7</accession>
<evidence type="ECO:0000313" key="2">
    <source>
        <dbReference type="Proteomes" id="UP000703269"/>
    </source>
</evidence>
<comment type="caution">
    <text evidence="1">The sequence shown here is derived from an EMBL/GenBank/DDBJ whole genome shotgun (WGS) entry which is preliminary data.</text>
</comment>
<dbReference type="Proteomes" id="UP000703269">
    <property type="component" value="Unassembled WGS sequence"/>
</dbReference>
<dbReference type="AlphaFoldDB" id="A0A9P3LNU7"/>
<keyword evidence="2" id="KW-1185">Reference proteome</keyword>
<proteinExistence type="predicted"/>
<gene>
    <name evidence="1" type="ORF">PsYK624_169560</name>
</gene>
<dbReference type="EMBL" id="BPQB01000179">
    <property type="protein sequence ID" value="GJF00660.1"/>
    <property type="molecule type" value="Genomic_DNA"/>
</dbReference>